<evidence type="ECO:0000313" key="1">
    <source>
        <dbReference type="EMBL" id="TDY45153.1"/>
    </source>
</evidence>
<dbReference type="Proteomes" id="UP000295509">
    <property type="component" value="Unassembled WGS sequence"/>
</dbReference>
<name>A0A4R8LKS4_9BURK</name>
<organism evidence="1 2">
    <name type="scientific">Paraburkholderia rhizosphaerae</name>
    <dbReference type="NCBI Taxonomy" id="480658"/>
    <lineage>
        <taxon>Bacteria</taxon>
        <taxon>Pseudomonadati</taxon>
        <taxon>Pseudomonadota</taxon>
        <taxon>Betaproteobacteria</taxon>
        <taxon>Burkholderiales</taxon>
        <taxon>Burkholderiaceae</taxon>
        <taxon>Paraburkholderia</taxon>
    </lineage>
</organism>
<sequence>MPVSLQRIDLVFGYKLEVVPECELSAAEAEVKAIRETVMSPHGWGAVAAFFISGATPEEK</sequence>
<reference evidence="1 2" key="1">
    <citation type="submission" date="2019-03" db="EMBL/GenBank/DDBJ databases">
        <title>Genomic Encyclopedia of Type Strains, Phase III (KMG-III): the genomes of soil and plant-associated and newly described type strains.</title>
        <authorList>
            <person name="Whitman W."/>
        </authorList>
    </citation>
    <scope>NUCLEOTIDE SEQUENCE [LARGE SCALE GENOMIC DNA]</scope>
    <source>
        <strain evidence="1 2">LMG 29544</strain>
    </source>
</reference>
<dbReference type="EMBL" id="SORE01000015">
    <property type="protein sequence ID" value="TDY45153.1"/>
    <property type="molecule type" value="Genomic_DNA"/>
</dbReference>
<comment type="caution">
    <text evidence="1">The sequence shown here is derived from an EMBL/GenBank/DDBJ whole genome shotgun (WGS) entry which is preliminary data.</text>
</comment>
<gene>
    <name evidence="1" type="ORF">BX592_115120</name>
</gene>
<dbReference type="AlphaFoldDB" id="A0A4R8LKS4"/>
<accession>A0A4R8LKS4</accession>
<evidence type="ECO:0000313" key="2">
    <source>
        <dbReference type="Proteomes" id="UP000295509"/>
    </source>
</evidence>
<keyword evidence="2" id="KW-1185">Reference proteome</keyword>
<dbReference type="RefSeq" id="WP_134193786.1">
    <property type="nucleotide sequence ID" value="NZ_JBHLUW010000059.1"/>
</dbReference>
<protein>
    <submittedName>
        <fullName evidence="1">Uncharacterized protein</fullName>
    </submittedName>
</protein>
<proteinExistence type="predicted"/>